<dbReference type="InterPro" id="IPR036691">
    <property type="entry name" value="Endo/exonu/phosph_ase_sf"/>
</dbReference>
<organism evidence="5 6">
    <name type="scientific">Cordylochernes scorpioides</name>
    <dbReference type="NCBI Taxonomy" id="51811"/>
    <lineage>
        <taxon>Eukaryota</taxon>
        <taxon>Metazoa</taxon>
        <taxon>Ecdysozoa</taxon>
        <taxon>Arthropoda</taxon>
        <taxon>Chelicerata</taxon>
        <taxon>Arachnida</taxon>
        <taxon>Pseudoscorpiones</taxon>
        <taxon>Cheliferoidea</taxon>
        <taxon>Chernetidae</taxon>
        <taxon>Cordylochernes</taxon>
    </lineage>
</organism>
<evidence type="ECO:0000259" key="3">
    <source>
        <dbReference type="PROSITE" id="PS50158"/>
    </source>
</evidence>
<feature type="compositionally biased region" description="Polar residues" evidence="2">
    <location>
        <begin position="1182"/>
        <end position="1205"/>
    </location>
</feature>
<dbReference type="EMBL" id="CP092872">
    <property type="protein sequence ID" value="UYV73066.1"/>
    <property type="molecule type" value="Genomic_DNA"/>
</dbReference>
<feature type="compositionally biased region" description="Low complexity" evidence="2">
    <location>
        <begin position="172"/>
        <end position="189"/>
    </location>
</feature>
<sequence>MVYLEYSPEFTPVDYIKALENKLGKSCVVQLEKHSDKGALFKALPYQKKAEKITISGLPYVIEDADIIRTLRPYCQVVSIAPAVNSSGGYTWLDLKNTAFILMNNGKKSDLPKKIVVTAKGGSALAYLEYGFRCSKCYRMGHKRMNCPRIIREENTIQPSNQKSRVKPAPAPNTTAAASSPAALNHPAPVAVSTQTFSTPPTQETKAPETEPTTKTPETNVTTLDSVEDLCLGYRVEVVPASGARGFGIACIFSSGVQIIRQRVLAPGEIDAFDVTIRGIRATFINCHLSHAHDERLQQLQAIAAAAVNEDAWILGDLNISEESASDIASGSVEALGELLDRANLVDAAAIFDAAHLPARISSCGSRVDASRLDRVLLPSRLSNRVTRYWSLYYKNSDHCAVLLQIGEAPEPRPPCIASMLRSRLVVGTVETLLNEAFGNIEDMQNAEIWRRGTSSTTFYDSAGQVITGPAVRDLAFANLKERFSHPSCSPEDIDGFLRGFTLRVTIEESDPLHRYGIGEEEIVTAIGRLPTGEAAGWDELPCELFRGFKDFFASALRRVFEASQLCGALPSSMRRSEMSLIAKPHGGLGLAGLRPLSLPTTDYRVLSGYAVPERTPAWNISRVADEVATACREETPLEVVATDLESAFDTLDRGFLMSVILSVGLPPVFVGWVLLLYAGAEATVILEGIGRTPLFHMLNGVRQGCADSAAFFTISTGPLLLRLEQLLGRDNFLAYADDIVLLMREDGQLEVVKKIFEDFRIPLSSRTCCPTICDSLADLSLSQKKKGVQLQLTMVKPCGRNRGARDDHRFPAPNNPHCPPHAGASTPGCTAHHPCAFSGHNADVAVRLALHALPHPAHPASARESCIACGSGDLSLAHRHWSCRRIRPVIVEAFTIIQRPPDPQSWIFGHDLEDDALAIMASAKTRIYKHFLGLEMRRVQEDPLLVWRSTLSRGLDLFTALRPYGQVTSIIQKMMQLEDSCWSDARREAFITLRDGVKISHIPARLDVKFKGVVTHFYVTYDIKCSLCHKQGHKGENCPRKTGVQEDKLVPSVETPAVHTQGWAKPPSTSNTMPAAAPTPADYRPQQTSPTAAKPSAETKAKKDSMEKSVYKKENTNYANLPISGDGHVNSAAADSSCLPTTASSADGSRILYWAEAMEHQDLNNEPAPFTKVERKRRRTSASQRAPTAQSGTAAPVQKSTNATRGGFLARRRPLAQEIKATRKNIAEARAQQASGTVDQCVYVECCPEFSRVQYVLALDKLVGGENIIQLTKMNGHVLVGLTTKALAERLIEEGFEIEDTLLKTYPFRKRAERLIVTNLPFFVDNAEIIAALKPYGRVISIVPLLVNVAGFTMKDGRRELFILLNEGVKLERLPTRLNINHKGEIRPAFMVYGVKCSRCQRQGHRRANCPLTPKRPADAPEQAPSNTGAVNPGPAPTTPTADPPSAPIPATSPENKDGPCHVSPASPPPTAAESVEKSSPDQSQDPLQDQRDSINLTPLGKSTKTKIEMK</sequence>
<keyword evidence="1" id="KW-0863">Zinc-finger</keyword>
<feature type="domain" description="CCHC-type" evidence="3">
    <location>
        <begin position="1397"/>
        <end position="1412"/>
    </location>
</feature>
<evidence type="ECO:0000313" key="6">
    <source>
        <dbReference type="Proteomes" id="UP001235939"/>
    </source>
</evidence>
<feature type="region of interest" description="Disordered" evidence="2">
    <location>
        <begin position="1056"/>
        <end position="1114"/>
    </location>
</feature>
<dbReference type="SMART" id="SM00343">
    <property type="entry name" value="ZnF_C2HC"/>
    <property type="match status" value="3"/>
</dbReference>
<feature type="compositionally biased region" description="Low complexity" evidence="2">
    <location>
        <begin position="199"/>
        <end position="219"/>
    </location>
</feature>
<reference evidence="5 6" key="1">
    <citation type="submission" date="2022-01" db="EMBL/GenBank/DDBJ databases">
        <title>A chromosomal length assembly of Cordylochernes scorpioides.</title>
        <authorList>
            <person name="Zeh D."/>
            <person name="Zeh J."/>
        </authorList>
    </citation>
    <scope>NUCLEOTIDE SEQUENCE [LARGE SCALE GENOMIC DNA]</scope>
    <source>
        <strain evidence="5">IN4F17</strain>
        <tissue evidence="5">Whole Body</tissue>
    </source>
</reference>
<feature type="region of interest" description="Disordered" evidence="2">
    <location>
        <begin position="1408"/>
        <end position="1512"/>
    </location>
</feature>
<feature type="domain" description="Reverse transcriptase" evidence="4">
    <location>
        <begin position="563"/>
        <end position="843"/>
    </location>
</feature>
<gene>
    <name evidence="5" type="ORF">LAZ67_10001732</name>
</gene>
<feature type="region of interest" description="Disordered" evidence="2">
    <location>
        <begin position="1173"/>
        <end position="1209"/>
    </location>
</feature>
<dbReference type="PROSITE" id="PS50878">
    <property type="entry name" value="RT_POL"/>
    <property type="match status" value="1"/>
</dbReference>
<dbReference type="InterPro" id="IPR000477">
    <property type="entry name" value="RT_dom"/>
</dbReference>
<dbReference type="SUPFAM" id="SSF56219">
    <property type="entry name" value="DNase I-like"/>
    <property type="match status" value="1"/>
</dbReference>
<accession>A0ABY6KY95</accession>
<keyword evidence="6" id="KW-1185">Reference proteome</keyword>
<evidence type="ECO:0000313" key="5">
    <source>
        <dbReference type="EMBL" id="UYV73066.1"/>
    </source>
</evidence>
<keyword evidence="1" id="KW-0862">Zinc</keyword>
<dbReference type="InterPro" id="IPR043502">
    <property type="entry name" value="DNA/RNA_pol_sf"/>
</dbReference>
<dbReference type="Gene3D" id="3.60.10.10">
    <property type="entry name" value="Endonuclease/exonuclease/phosphatase"/>
    <property type="match status" value="1"/>
</dbReference>
<protein>
    <recommendedName>
        <fullName evidence="7">Reverse transcriptase</fullName>
    </recommendedName>
</protein>
<evidence type="ECO:0008006" key="7">
    <source>
        <dbReference type="Google" id="ProtNLM"/>
    </source>
</evidence>
<feature type="compositionally biased region" description="Basic and acidic residues" evidence="2">
    <location>
        <begin position="1098"/>
        <end position="1114"/>
    </location>
</feature>
<name>A0ABY6KY95_9ARAC</name>
<dbReference type="SUPFAM" id="SSF56672">
    <property type="entry name" value="DNA/RNA polymerases"/>
    <property type="match status" value="1"/>
</dbReference>
<dbReference type="PROSITE" id="PS50158">
    <property type="entry name" value="ZF_CCHC"/>
    <property type="match status" value="1"/>
</dbReference>
<evidence type="ECO:0000256" key="2">
    <source>
        <dbReference type="SAM" id="MobiDB-lite"/>
    </source>
</evidence>
<dbReference type="PANTHER" id="PTHR19446">
    <property type="entry name" value="REVERSE TRANSCRIPTASES"/>
    <property type="match status" value="1"/>
</dbReference>
<evidence type="ECO:0000259" key="4">
    <source>
        <dbReference type="PROSITE" id="PS50878"/>
    </source>
</evidence>
<evidence type="ECO:0000256" key="1">
    <source>
        <dbReference type="PROSITE-ProRule" id="PRU00047"/>
    </source>
</evidence>
<dbReference type="Pfam" id="PF00078">
    <property type="entry name" value="RVT_1"/>
    <property type="match status" value="1"/>
</dbReference>
<dbReference type="Proteomes" id="UP001235939">
    <property type="component" value="Chromosome 10"/>
</dbReference>
<keyword evidence="1" id="KW-0479">Metal-binding</keyword>
<dbReference type="InterPro" id="IPR001878">
    <property type="entry name" value="Znf_CCHC"/>
</dbReference>
<feature type="region of interest" description="Disordered" evidence="2">
    <location>
        <begin position="152"/>
        <end position="219"/>
    </location>
</feature>
<feature type="compositionally biased region" description="Pro residues" evidence="2">
    <location>
        <begin position="1435"/>
        <end position="1449"/>
    </location>
</feature>
<proteinExistence type="predicted"/>